<proteinExistence type="predicted"/>
<dbReference type="RefSeq" id="WP_230429121.1">
    <property type="nucleotide sequence ID" value="NZ_JAFFQI010000190.1"/>
</dbReference>
<evidence type="ECO:0000313" key="1">
    <source>
        <dbReference type="EMBL" id="MCD0266626.1"/>
    </source>
</evidence>
<sequence>MIDHAARGIGVELLRKLDENRLSSDEFEDEWPKESKDNAVKSIGYWVWTLFDDEHDCIIEIKENSEEKTILRNSIEFLVSDKILHPKMFGRYEKIKRIFSEGKEWVGCELPWHKKWPFPE</sequence>
<dbReference type="Proteomes" id="UP001430396">
    <property type="component" value="Unassembled WGS sequence"/>
</dbReference>
<comment type="caution">
    <text evidence="1">The sequence shown here is derived from an EMBL/GenBank/DDBJ whole genome shotgun (WGS) entry which is preliminary data.</text>
</comment>
<evidence type="ECO:0000313" key="2">
    <source>
        <dbReference type="Proteomes" id="UP001430396"/>
    </source>
</evidence>
<accession>A0ABS8NU65</accession>
<dbReference type="EMBL" id="JAFFQI010000190">
    <property type="protein sequence ID" value="MCD0266626.1"/>
    <property type="molecule type" value="Genomic_DNA"/>
</dbReference>
<gene>
    <name evidence="1" type="ORF">JWH11_09280</name>
</gene>
<name>A0ABS8NU65_9XANT</name>
<reference evidence="1" key="1">
    <citation type="submission" date="2021-02" db="EMBL/GenBank/DDBJ databases">
        <title>Copper resistance gene diversity in local Xanthomonas species at agrochemical polluted sites in Trinidad, Trinidad and Tobago.</title>
        <authorList>
            <person name="Ramnarine S.D.B.J."/>
            <person name="Ramsubhag A."/>
            <person name="Jayaraman J."/>
        </authorList>
    </citation>
    <scope>NUCLEOTIDE SEQUENCE</scope>
    <source>
        <strain evidence="1">CaNP6A</strain>
    </source>
</reference>
<protein>
    <submittedName>
        <fullName evidence="1">Uncharacterized protein</fullName>
    </submittedName>
</protein>
<keyword evidence="2" id="KW-1185">Reference proteome</keyword>
<organism evidence="1 2">
    <name type="scientific">Xanthomonas melonis</name>
    <dbReference type="NCBI Taxonomy" id="56456"/>
    <lineage>
        <taxon>Bacteria</taxon>
        <taxon>Pseudomonadati</taxon>
        <taxon>Pseudomonadota</taxon>
        <taxon>Gammaproteobacteria</taxon>
        <taxon>Lysobacterales</taxon>
        <taxon>Lysobacteraceae</taxon>
        <taxon>Xanthomonas</taxon>
    </lineage>
</organism>